<feature type="domain" description="Secretion system C-terminal sorting" evidence="8">
    <location>
        <begin position="833"/>
        <end position="893"/>
    </location>
</feature>
<evidence type="ECO:0000259" key="8">
    <source>
        <dbReference type="Pfam" id="PF18962"/>
    </source>
</evidence>
<dbReference type="AlphaFoldDB" id="A0A930MVM8"/>
<sequence length="893" mass="100587">MKKHLSFLTLLLGLSVATVAEPIQPQKAKQLAENFFNVSKSKKARLKMSYQSQNNASTSTRPYYIINRGNNQGFVVISGDTRTRAVLAYADKGYLDEELIESNPAMSGLFNDFVDQIEWAQQNLEDIPSESYQKLARATRYHDVIPIIEPLLEVEKSNRKIRRKSPISWGELYPFNLYCPYYTKEGKRTKSITGPVATALATVMRWHEWPARPKGSIQYLWENTGDTMRLNYDEQLEYDWKNMPEGIDYKGINRETGQKVTNIQAENIGRLLRDVAYGVKTNFDVPSYGGSSANLFDAPKTLVENFNYDKGVQLLRRSNFSYSVWMAGIKDELTNYGPIVYSGSSRYDTVCFVIDGLAEDGYVHIDWGENSYSNCWTDINIIEYTAKGLGIDPLRFDRNHYMLRYLKPNDGIKPQPVVEEKVKLSIARGCTPAQFYRDNQQYFTISLKNTSKTKYHYYLKLSFVKEGSNAETKSITTRHASLIEGGETKEVDFYTDFSNFETGNYKLRISYRVDGKWVAIDESAGIINIKEYPVGPHIVTTTTPSNVYTYVGEAVKMELPVKNIGKEDYNGKIELLANGITIATDSIAIKAGQWAELAFNTNNKNFLSLQPGDYKLSIAYGNGKKIIYHNSENLCSLIIDPRQKPAPAMGNVRLYSAIFYQKDKYVGSRHCTVAKGVDLNVKAYLYSTRGFKGFVKIFITDSYGSKEAKISALESVKHVQIDKYGSGFIEFKVNHTKLTDKRYYVNILYIEGDKEVCRTWDCVPFYVGSKVKYTGATNNNDSDDEGIVVNVDELPQQPAYIPVGFDERNLEVGTTNGIETVGVQSISIQPTVANEHVTVATTEAGTATIYSATGAKVAEIALKKGSNTIAVSQFTPGIYFVKVANQTLKFIKK</sequence>
<dbReference type="InterPro" id="IPR026444">
    <property type="entry name" value="Secre_tail"/>
</dbReference>
<feature type="chain" id="PRO_5038070528" evidence="6">
    <location>
        <begin position="21"/>
        <end position="893"/>
    </location>
</feature>
<protein>
    <submittedName>
        <fullName evidence="9">Thiol protease/hemagglutinin PrtT</fullName>
    </submittedName>
</protein>
<dbReference type="GO" id="GO:0006508">
    <property type="term" value="P:proteolysis"/>
    <property type="evidence" value="ECO:0007669"/>
    <property type="project" value="UniProtKB-KW"/>
</dbReference>
<name>A0A930MVM8_9BACT</name>
<dbReference type="Proteomes" id="UP000771736">
    <property type="component" value="Unassembled WGS sequence"/>
</dbReference>
<organism evidence="9 10">
    <name type="scientific">Prevotella aurantiaca</name>
    <dbReference type="NCBI Taxonomy" id="596085"/>
    <lineage>
        <taxon>Bacteria</taxon>
        <taxon>Pseudomonadati</taxon>
        <taxon>Bacteroidota</taxon>
        <taxon>Bacteroidia</taxon>
        <taxon>Bacteroidales</taxon>
        <taxon>Prevotellaceae</taxon>
        <taxon>Prevotella</taxon>
    </lineage>
</organism>
<feature type="domain" description="Spi protease inhibitor" evidence="7">
    <location>
        <begin position="20"/>
        <end position="113"/>
    </location>
</feature>
<dbReference type="Pfam" id="PF18962">
    <property type="entry name" value="Por_Secre_tail"/>
    <property type="match status" value="1"/>
</dbReference>
<dbReference type="InterPro" id="IPR000200">
    <property type="entry name" value="Peptidase_C10"/>
</dbReference>
<dbReference type="Pfam" id="PF13734">
    <property type="entry name" value="Inhibitor_I69"/>
    <property type="match status" value="1"/>
</dbReference>
<evidence type="ECO:0000259" key="7">
    <source>
        <dbReference type="Pfam" id="PF13734"/>
    </source>
</evidence>
<feature type="signal peptide" evidence="6">
    <location>
        <begin position="1"/>
        <end position="20"/>
    </location>
</feature>
<proteinExistence type="inferred from homology"/>
<dbReference type="SUPFAM" id="SSF54001">
    <property type="entry name" value="Cysteine proteinases"/>
    <property type="match status" value="1"/>
</dbReference>
<dbReference type="InterPro" id="IPR044934">
    <property type="entry name" value="Streptopain_sf"/>
</dbReference>
<comment type="similarity">
    <text evidence="1">Belongs to the peptidase C10 family.</text>
</comment>
<accession>A0A930MVM8</accession>
<evidence type="ECO:0000256" key="5">
    <source>
        <dbReference type="ARBA" id="ARBA00022807"/>
    </source>
</evidence>
<keyword evidence="5" id="KW-0788">Thiol protease</keyword>
<evidence type="ECO:0000256" key="1">
    <source>
        <dbReference type="ARBA" id="ARBA00009693"/>
    </source>
</evidence>
<dbReference type="InterPro" id="IPR038765">
    <property type="entry name" value="Papain-like_cys_pep_sf"/>
</dbReference>
<evidence type="ECO:0000256" key="3">
    <source>
        <dbReference type="ARBA" id="ARBA00022729"/>
    </source>
</evidence>
<keyword evidence="4" id="KW-0378">Hydrolase</keyword>
<dbReference type="Gene3D" id="2.60.40.10">
    <property type="entry name" value="Immunoglobulins"/>
    <property type="match status" value="1"/>
</dbReference>
<dbReference type="InterPro" id="IPR025896">
    <property type="entry name" value="Spi_Prtas-inh"/>
</dbReference>
<reference evidence="9" key="1">
    <citation type="submission" date="2020-04" db="EMBL/GenBank/DDBJ databases">
        <title>Deep metagenomics examines the oral microbiome during advanced dental caries in children, revealing novel taxa and co-occurrences with host molecules.</title>
        <authorList>
            <person name="Baker J.L."/>
            <person name="Morton J.T."/>
            <person name="Dinis M."/>
            <person name="Alvarez R."/>
            <person name="Tran N.C."/>
            <person name="Knight R."/>
            <person name="Edlund A."/>
        </authorList>
    </citation>
    <scope>NUCLEOTIDE SEQUENCE</scope>
    <source>
        <strain evidence="9">JCVI_44_bin.5</strain>
    </source>
</reference>
<dbReference type="EMBL" id="JABZSJ010000001">
    <property type="protein sequence ID" value="MBF1383274.1"/>
    <property type="molecule type" value="Genomic_DNA"/>
</dbReference>
<dbReference type="Gene3D" id="3.90.70.50">
    <property type="entry name" value="Peptidase C10, streptopain"/>
    <property type="match status" value="2"/>
</dbReference>
<evidence type="ECO:0000256" key="6">
    <source>
        <dbReference type="SAM" id="SignalP"/>
    </source>
</evidence>
<evidence type="ECO:0000256" key="2">
    <source>
        <dbReference type="ARBA" id="ARBA00022670"/>
    </source>
</evidence>
<evidence type="ECO:0000256" key="4">
    <source>
        <dbReference type="ARBA" id="ARBA00022801"/>
    </source>
</evidence>
<dbReference type="PRINTS" id="PR00797">
    <property type="entry name" value="STREPTOPAIN"/>
</dbReference>
<dbReference type="RefSeq" id="WP_273158041.1">
    <property type="nucleotide sequence ID" value="NZ_JABZSJ010000001.1"/>
</dbReference>
<dbReference type="Pfam" id="PF01640">
    <property type="entry name" value="Peptidase_C10"/>
    <property type="match status" value="1"/>
</dbReference>
<comment type="caution">
    <text evidence="9">The sequence shown here is derived from an EMBL/GenBank/DDBJ whole genome shotgun (WGS) entry which is preliminary data.</text>
</comment>
<evidence type="ECO:0000313" key="9">
    <source>
        <dbReference type="EMBL" id="MBF1383274.1"/>
    </source>
</evidence>
<gene>
    <name evidence="9" type="ORF">HXN26_00230</name>
</gene>
<keyword evidence="2 9" id="KW-0645">Protease</keyword>
<evidence type="ECO:0000313" key="10">
    <source>
        <dbReference type="Proteomes" id="UP000771736"/>
    </source>
</evidence>
<dbReference type="GO" id="GO:0008234">
    <property type="term" value="F:cysteine-type peptidase activity"/>
    <property type="evidence" value="ECO:0007669"/>
    <property type="project" value="UniProtKB-KW"/>
</dbReference>
<dbReference type="InterPro" id="IPR013783">
    <property type="entry name" value="Ig-like_fold"/>
</dbReference>
<dbReference type="NCBIfam" id="TIGR04183">
    <property type="entry name" value="Por_Secre_tail"/>
    <property type="match status" value="1"/>
</dbReference>
<keyword evidence="3 6" id="KW-0732">Signal</keyword>